<reference evidence="4" key="1">
    <citation type="submission" date="2016-06" db="UniProtKB">
        <authorList>
            <consortium name="WormBaseParasite"/>
        </authorList>
    </citation>
    <scope>IDENTIFICATION</scope>
</reference>
<evidence type="ECO:0000313" key="3">
    <source>
        <dbReference type="Proteomes" id="UP000050794"/>
    </source>
</evidence>
<evidence type="ECO:0000313" key="2">
    <source>
        <dbReference type="EMBL" id="VDM49417.1"/>
    </source>
</evidence>
<dbReference type="Gene3D" id="6.10.280.150">
    <property type="match status" value="1"/>
</dbReference>
<name>A0A183VBH6_TOXCA</name>
<dbReference type="Proteomes" id="UP000050794">
    <property type="component" value="Unassembled WGS sequence"/>
</dbReference>
<keyword evidence="3" id="KW-1185">Reference proteome</keyword>
<organism evidence="3 4">
    <name type="scientific">Toxocara canis</name>
    <name type="common">Canine roundworm</name>
    <dbReference type="NCBI Taxonomy" id="6265"/>
    <lineage>
        <taxon>Eukaryota</taxon>
        <taxon>Metazoa</taxon>
        <taxon>Ecdysozoa</taxon>
        <taxon>Nematoda</taxon>
        <taxon>Chromadorea</taxon>
        <taxon>Rhabditida</taxon>
        <taxon>Spirurina</taxon>
        <taxon>Ascaridomorpha</taxon>
        <taxon>Ascaridoidea</taxon>
        <taxon>Toxocaridae</taxon>
        <taxon>Toxocara</taxon>
    </lineage>
</organism>
<reference evidence="2 3" key="2">
    <citation type="submission" date="2018-11" db="EMBL/GenBank/DDBJ databases">
        <authorList>
            <consortium name="Pathogen Informatics"/>
        </authorList>
    </citation>
    <scope>NUCLEOTIDE SEQUENCE [LARGE SCALE GENOMIC DNA]</scope>
</reference>
<evidence type="ECO:0000256" key="1">
    <source>
        <dbReference type="SAM" id="MobiDB-lite"/>
    </source>
</evidence>
<protein>
    <submittedName>
        <fullName evidence="4">Wiskott-Aldrich syndrome protein family member</fullName>
    </submittedName>
</protein>
<accession>A0A183VBH6</accession>
<gene>
    <name evidence="2" type="ORF">TCNE_LOCUS18096</name>
</gene>
<dbReference type="EMBL" id="UYWY01025122">
    <property type="protein sequence ID" value="VDM49417.1"/>
    <property type="molecule type" value="Genomic_DNA"/>
</dbReference>
<sequence>MFVWQVSLEDLHMRKPFKSSALIDQHTLDRQTLPSALGECYASCDRPPNLDALNPYRDDKKSALKYYTDPSYFFDLWRQEMLKDMGDGRRARTVRSPTDNKSPSRKKRNRQSAGTDAVRQAPLSSRYVAATQQRPSEIMHFPAEYQAPQILRMEQVQAPVGMSVPTSNGYTPPPATATAPVSLPSPIPEEVPAAVPASKSISHQLAHLELHDDPLLDDDDLPPPPPPLMHTSLVCQMPTPPAM</sequence>
<feature type="region of interest" description="Disordered" evidence="1">
    <location>
        <begin position="213"/>
        <end position="243"/>
    </location>
</feature>
<feature type="region of interest" description="Disordered" evidence="1">
    <location>
        <begin position="86"/>
        <end position="124"/>
    </location>
</feature>
<evidence type="ECO:0000313" key="4">
    <source>
        <dbReference type="WBParaSite" id="TCNE_0001810001-mRNA-1"/>
    </source>
</evidence>
<proteinExistence type="predicted"/>
<dbReference type="AlphaFoldDB" id="A0A183VBH6"/>
<dbReference type="WBParaSite" id="TCNE_0001810001-mRNA-1">
    <property type="protein sequence ID" value="TCNE_0001810001-mRNA-1"/>
    <property type="gene ID" value="TCNE_0001810001"/>
</dbReference>